<protein>
    <submittedName>
        <fullName evidence="1">Uncharacterized protein</fullName>
    </submittedName>
</protein>
<comment type="caution">
    <text evidence="1">The sequence shown here is derived from an EMBL/GenBank/DDBJ whole genome shotgun (WGS) entry which is preliminary data.</text>
</comment>
<keyword evidence="2" id="KW-1185">Reference proteome</keyword>
<gene>
    <name evidence="1" type="ORF">HNY73_011723</name>
</gene>
<evidence type="ECO:0000313" key="2">
    <source>
        <dbReference type="Proteomes" id="UP000807504"/>
    </source>
</evidence>
<evidence type="ECO:0000313" key="1">
    <source>
        <dbReference type="EMBL" id="KAF8784047.1"/>
    </source>
</evidence>
<dbReference type="Proteomes" id="UP000807504">
    <property type="component" value="Unassembled WGS sequence"/>
</dbReference>
<accession>A0A8T0EZ26</accession>
<proteinExistence type="predicted"/>
<name>A0A8T0EZ26_ARGBR</name>
<reference evidence="1" key="1">
    <citation type="journal article" date="2020" name="bioRxiv">
        <title>Chromosome-level reference genome of the European wasp spider Argiope bruennichi: a resource for studies on range expansion and evolutionary adaptation.</title>
        <authorList>
            <person name="Sheffer M.M."/>
            <person name="Hoppe A."/>
            <person name="Krehenwinkel H."/>
            <person name="Uhl G."/>
            <person name="Kuss A.W."/>
            <person name="Jensen L."/>
            <person name="Jensen C."/>
            <person name="Gillespie R.G."/>
            <person name="Hoff K.J."/>
            <person name="Prost S."/>
        </authorList>
    </citation>
    <scope>NUCLEOTIDE SEQUENCE</scope>
</reference>
<sequence>MICWPKYCDSSAISLCRLKQDRGCSGLRPRGHTFLFYDLLMVSTAKMTARDGRFDQKTSSLASRLISNHNELLSIVYRTFLPRTSMSVFFGKKGEKHHISPLRPGLWCQD</sequence>
<dbReference type="EMBL" id="JABXBU010001595">
    <property type="protein sequence ID" value="KAF8784047.1"/>
    <property type="molecule type" value="Genomic_DNA"/>
</dbReference>
<reference evidence="1" key="2">
    <citation type="submission" date="2020-06" db="EMBL/GenBank/DDBJ databases">
        <authorList>
            <person name="Sheffer M."/>
        </authorList>
    </citation>
    <scope>NUCLEOTIDE SEQUENCE</scope>
</reference>
<organism evidence="1 2">
    <name type="scientific">Argiope bruennichi</name>
    <name type="common">Wasp spider</name>
    <name type="synonym">Aranea bruennichi</name>
    <dbReference type="NCBI Taxonomy" id="94029"/>
    <lineage>
        <taxon>Eukaryota</taxon>
        <taxon>Metazoa</taxon>
        <taxon>Ecdysozoa</taxon>
        <taxon>Arthropoda</taxon>
        <taxon>Chelicerata</taxon>
        <taxon>Arachnida</taxon>
        <taxon>Araneae</taxon>
        <taxon>Araneomorphae</taxon>
        <taxon>Entelegynae</taxon>
        <taxon>Araneoidea</taxon>
        <taxon>Araneidae</taxon>
        <taxon>Argiope</taxon>
    </lineage>
</organism>
<dbReference type="AlphaFoldDB" id="A0A8T0EZ26"/>